<dbReference type="EMBL" id="JBHRTI010000003">
    <property type="protein sequence ID" value="MFC3147207.1"/>
    <property type="molecule type" value="Genomic_DNA"/>
</dbReference>
<evidence type="ECO:0000313" key="2">
    <source>
        <dbReference type="EMBL" id="MFC3147207.1"/>
    </source>
</evidence>
<dbReference type="InterPro" id="IPR038360">
    <property type="entry name" value="DUF4844_sf"/>
</dbReference>
<keyword evidence="1" id="KW-0732">Signal</keyword>
<dbReference type="RefSeq" id="WP_377302027.1">
    <property type="nucleotide sequence ID" value="NZ_CP180191.1"/>
</dbReference>
<name>A0ABV7H793_9BURK</name>
<gene>
    <name evidence="2" type="ORF">ACFOEN_06075</name>
</gene>
<organism evidence="2 3">
    <name type="scientific">Piscinibacterium candidicorallinum</name>
    <dbReference type="NCBI Taxonomy" id="1793872"/>
    <lineage>
        <taxon>Bacteria</taxon>
        <taxon>Pseudomonadati</taxon>
        <taxon>Pseudomonadota</taxon>
        <taxon>Betaproteobacteria</taxon>
        <taxon>Burkholderiales</taxon>
        <taxon>Piscinibacterium</taxon>
    </lineage>
</organism>
<keyword evidence="3" id="KW-1185">Reference proteome</keyword>
<evidence type="ECO:0000313" key="3">
    <source>
        <dbReference type="Proteomes" id="UP001595556"/>
    </source>
</evidence>
<sequence length="137" mass="15368">MNRRGVLIASVSAAGLVTALAAFPEGPKPLRIDARTMADLKALRAEPKFLDLPGAPAVEERRRLEPLINQLIDRLIAGVQANPTDAWVLAQMDPTVKAFHLEDTEARERCLNYIETIFRILGIPNDRGAFRKYMIFW</sequence>
<dbReference type="Gene3D" id="1.20.1480.40">
    <property type="entry name" value="Uncharacterised protein PF16133, DUF4844"/>
    <property type="match status" value="1"/>
</dbReference>
<dbReference type="Proteomes" id="UP001595556">
    <property type="component" value="Unassembled WGS sequence"/>
</dbReference>
<feature type="chain" id="PRO_5045337147" evidence="1">
    <location>
        <begin position="22"/>
        <end position="137"/>
    </location>
</feature>
<evidence type="ECO:0000256" key="1">
    <source>
        <dbReference type="SAM" id="SignalP"/>
    </source>
</evidence>
<dbReference type="Pfam" id="PF16133">
    <property type="entry name" value="DUF4844"/>
    <property type="match status" value="1"/>
</dbReference>
<dbReference type="InterPro" id="IPR032301">
    <property type="entry name" value="DUF4844"/>
</dbReference>
<protein>
    <submittedName>
        <fullName evidence="2">DUF4844 domain-containing protein</fullName>
    </submittedName>
</protein>
<reference evidence="3" key="1">
    <citation type="journal article" date="2019" name="Int. J. Syst. Evol. Microbiol.">
        <title>The Global Catalogue of Microorganisms (GCM) 10K type strain sequencing project: providing services to taxonomists for standard genome sequencing and annotation.</title>
        <authorList>
            <consortium name="The Broad Institute Genomics Platform"/>
            <consortium name="The Broad Institute Genome Sequencing Center for Infectious Disease"/>
            <person name="Wu L."/>
            <person name="Ma J."/>
        </authorList>
    </citation>
    <scope>NUCLEOTIDE SEQUENCE [LARGE SCALE GENOMIC DNA]</scope>
    <source>
        <strain evidence="3">KCTC 52168</strain>
    </source>
</reference>
<proteinExistence type="predicted"/>
<accession>A0ABV7H793</accession>
<feature type="signal peptide" evidence="1">
    <location>
        <begin position="1"/>
        <end position="21"/>
    </location>
</feature>
<comment type="caution">
    <text evidence="2">The sequence shown here is derived from an EMBL/GenBank/DDBJ whole genome shotgun (WGS) entry which is preliminary data.</text>
</comment>